<dbReference type="InterPro" id="IPR017981">
    <property type="entry name" value="GPCR_2-like_7TM"/>
</dbReference>
<evidence type="ECO:0000256" key="3">
    <source>
        <dbReference type="ARBA" id="ARBA00022989"/>
    </source>
</evidence>
<dbReference type="GO" id="GO:0004930">
    <property type="term" value="F:G protein-coupled receptor activity"/>
    <property type="evidence" value="ECO:0007669"/>
    <property type="project" value="InterPro"/>
</dbReference>
<feature type="transmembrane region" description="Helical" evidence="5">
    <location>
        <begin position="289"/>
        <end position="310"/>
    </location>
</feature>
<evidence type="ECO:0000256" key="4">
    <source>
        <dbReference type="ARBA" id="ARBA00023136"/>
    </source>
</evidence>
<feature type="domain" description="G-protein coupled receptors family 2 profile 2" evidence="7">
    <location>
        <begin position="220"/>
        <end position="475"/>
    </location>
</feature>
<name>A0A2S2QCM2_9HEMI</name>
<keyword evidence="6" id="KW-0732">Signal</keyword>
<feature type="transmembrane region" description="Helical" evidence="5">
    <location>
        <begin position="226"/>
        <end position="245"/>
    </location>
</feature>
<feature type="signal peptide" evidence="6">
    <location>
        <begin position="1"/>
        <end position="34"/>
    </location>
</feature>
<evidence type="ECO:0000259" key="7">
    <source>
        <dbReference type="PROSITE" id="PS50261"/>
    </source>
</evidence>
<keyword evidence="8" id="KW-0675">Receptor</keyword>
<feature type="transmembrane region" description="Helical" evidence="5">
    <location>
        <begin position="453"/>
        <end position="473"/>
    </location>
</feature>
<dbReference type="PROSITE" id="PS50261">
    <property type="entry name" value="G_PROTEIN_RECEP_F2_4"/>
    <property type="match status" value="1"/>
</dbReference>
<dbReference type="CDD" id="cd15039">
    <property type="entry name" value="7tmB3_Methuselah-like"/>
    <property type="match status" value="1"/>
</dbReference>
<dbReference type="OrthoDB" id="6339480at2759"/>
<gene>
    <name evidence="8" type="primary">mthl5</name>
    <name evidence="8" type="ORF">g.180992</name>
</gene>
<dbReference type="AlphaFoldDB" id="A0A2S2QCM2"/>
<feature type="transmembrane region" description="Helical" evidence="5">
    <location>
        <begin position="331"/>
        <end position="353"/>
    </location>
</feature>
<dbReference type="PANTHER" id="PTHR46953:SF2">
    <property type="entry name" value="G-PROTEIN COUPLED RECEPTOR MTH-LIKE 5-RELATED"/>
    <property type="match status" value="1"/>
</dbReference>
<dbReference type="GO" id="GO:0016020">
    <property type="term" value="C:membrane"/>
    <property type="evidence" value="ECO:0007669"/>
    <property type="project" value="UniProtKB-SubCell"/>
</dbReference>
<dbReference type="Gene3D" id="1.20.1070.10">
    <property type="entry name" value="Rhodopsin 7-helix transmembrane proteins"/>
    <property type="match status" value="1"/>
</dbReference>
<keyword evidence="3 5" id="KW-1133">Transmembrane helix</keyword>
<evidence type="ECO:0000313" key="8">
    <source>
        <dbReference type="EMBL" id="MBY75489.1"/>
    </source>
</evidence>
<sequence>MRNGSRPVVRRSPNGGPLPLWPLLPALLLFRSSAADLQNTAPPVTTAVPTTEIDAAAATSVHKCCGPDEVLAADWCRNANSTSHRPWTPEFTASNEDEAVAGLKTLPASSVSYKLVTGFPNCKNRQKWVVYNYTGSSDRLVLYPNGKLRHYVLKHQQHTNEEQQQRDYIIDHERYFDYEQEFYCLDKVIGIDSPDINAQVAYICTPPIPSQWTDTDYVMRRVVNPAGHAIAITWLLLVAIVHFVLPQLRDLIGNMVTTLAGCMIVARIADIVRIFVEYNGPISYLTADAFLYIFTLGSFFWLNAMGYYIWRTFKSRNVFLRITDGRKYCYYSLYVWGCTLTMGGMALFAHLILDSSTDNINRNYSPHPSSTISIEGAIGWLGIAVIFVPVICTILVNLFFYFSTKTVIERMSTYGQIHHKMKYSFGMFSKLFAIMVVDLTLFIFSWIQQDTLFYLHVIFNPVQAALVLYVTVIRPKRVKFLLRKACCYEQCLLPCCRPKETDVQAGTEWGEEMMAFNTADY</sequence>
<evidence type="ECO:0000256" key="1">
    <source>
        <dbReference type="ARBA" id="ARBA00004141"/>
    </source>
</evidence>
<proteinExistence type="predicted"/>
<keyword evidence="2 5" id="KW-0812">Transmembrane</keyword>
<keyword evidence="4 5" id="KW-0472">Membrane</keyword>
<dbReference type="PRINTS" id="PR00249">
    <property type="entry name" value="GPCRSECRETIN"/>
</dbReference>
<evidence type="ECO:0000256" key="6">
    <source>
        <dbReference type="SAM" id="SignalP"/>
    </source>
</evidence>
<organism evidence="8">
    <name type="scientific">Sipha flava</name>
    <name type="common">yellow sugarcane aphid</name>
    <dbReference type="NCBI Taxonomy" id="143950"/>
    <lineage>
        <taxon>Eukaryota</taxon>
        <taxon>Metazoa</taxon>
        <taxon>Ecdysozoa</taxon>
        <taxon>Arthropoda</taxon>
        <taxon>Hexapoda</taxon>
        <taxon>Insecta</taxon>
        <taxon>Pterygota</taxon>
        <taxon>Neoptera</taxon>
        <taxon>Paraneoptera</taxon>
        <taxon>Hemiptera</taxon>
        <taxon>Sternorrhyncha</taxon>
        <taxon>Aphidomorpha</taxon>
        <taxon>Aphidoidea</taxon>
        <taxon>Aphididae</taxon>
        <taxon>Sipha</taxon>
    </lineage>
</organism>
<protein>
    <submittedName>
        <fullName evidence="8">Putative G-protein coupled receptor</fullName>
    </submittedName>
</protein>
<dbReference type="EMBL" id="GGMS01006286">
    <property type="protein sequence ID" value="MBY75489.1"/>
    <property type="molecule type" value="Transcribed_RNA"/>
</dbReference>
<feature type="transmembrane region" description="Helical" evidence="5">
    <location>
        <begin position="377"/>
        <end position="402"/>
    </location>
</feature>
<dbReference type="GO" id="GO:0007166">
    <property type="term" value="P:cell surface receptor signaling pathway"/>
    <property type="evidence" value="ECO:0007669"/>
    <property type="project" value="InterPro"/>
</dbReference>
<evidence type="ECO:0000256" key="5">
    <source>
        <dbReference type="SAM" id="Phobius"/>
    </source>
</evidence>
<accession>A0A2S2QCM2</accession>
<feature type="transmembrane region" description="Helical" evidence="5">
    <location>
        <begin position="252"/>
        <end position="269"/>
    </location>
</feature>
<feature type="transmembrane region" description="Helical" evidence="5">
    <location>
        <begin position="423"/>
        <end position="447"/>
    </location>
</feature>
<reference evidence="8" key="1">
    <citation type="submission" date="2018-04" db="EMBL/GenBank/DDBJ databases">
        <title>Transcriptome assembly of Sipha flava.</title>
        <authorList>
            <person name="Scully E.D."/>
            <person name="Geib S.M."/>
            <person name="Palmer N.A."/>
            <person name="Koch K."/>
            <person name="Bradshaw J."/>
            <person name="Heng-Moss T."/>
            <person name="Sarath G."/>
        </authorList>
    </citation>
    <scope>NUCLEOTIDE SEQUENCE</scope>
</reference>
<dbReference type="InterPro" id="IPR052808">
    <property type="entry name" value="GPCR_Mth-like"/>
</dbReference>
<dbReference type="PANTHER" id="PTHR46953">
    <property type="entry name" value="G-PROTEIN COUPLED RECEPTOR MTH-LIKE 1-RELATED"/>
    <property type="match status" value="1"/>
</dbReference>
<evidence type="ECO:0000256" key="2">
    <source>
        <dbReference type="ARBA" id="ARBA00022692"/>
    </source>
</evidence>
<comment type="subcellular location">
    <subcellularLocation>
        <location evidence="1">Membrane</location>
        <topology evidence="1">Multi-pass membrane protein</topology>
    </subcellularLocation>
</comment>
<dbReference type="InterPro" id="IPR000832">
    <property type="entry name" value="GPCR_2_secretin-like"/>
</dbReference>
<feature type="chain" id="PRO_5015522600" evidence="6">
    <location>
        <begin position="35"/>
        <end position="521"/>
    </location>
</feature>